<organism evidence="1 2">
    <name type="scientific">Venatoribacter cucullus</name>
    <dbReference type="NCBI Taxonomy" id="2661630"/>
    <lineage>
        <taxon>Bacteria</taxon>
        <taxon>Pseudomonadati</taxon>
        <taxon>Pseudomonadota</taxon>
        <taxon>Gammaproteobacteria</taxon>
        <taxon>Oceanospirillales</taxon>
        <taxon>Oceanospirillaceae</taxon>
        <taxon>Venatoribacter</taxon>
    </lineage>
</organism>
<dbReference type="Proteomes" id="UP000596074">
    <property type="component" value="Chromosome"/>
</dbReference>
<name>A0A9X7UXL8_9GAMM</name>
<proteinExistence type="predicted"/>
<dbReference type="RefSeq" id="WP_228344850.1">
    <property type="nucleotide sequence ID" value="NZ_CP046056.1"/>
</dbReference>
<keyword evidence="2" id="KW-1185">Reference proteome</keyword>
<dbReference type="KEGG" id="vcw:GJQ55_10075"/>
<dbReference type="GO" id="GO:0006302">
    <property type="term" value="P:double-strand break repair"/>
    <property type="evidence" value="ECO:0007669"/>
    <property type="project" value="TreeGrafter"/>
</dbReference>
<protein>
    <submittedName>
        <fullName evidence="1">DNA repair protein RecO</fullName>
    </submittedName>
</protein>
<dbReference type="SUPFAM" id="SSF57863">
    <property type="entry name" value="ArfGap/RecO-like zinc finger"/>
    <property type="match status" value="1"/>
</dbReference>
<dbReference type="Pfam" id="PF02565">
    <property type="entry name" value="RecO_C"/>
    <property type="match status" value="1"/>
</dbReference>
<dbReference type="EMBL" id="CP046056">
    <property type="protein sequence ID" value="QQD24789.1"/>
    <property type="molecule type" value="Genomic_DNA"/>
</dbReference>
<sequence length="229" mass="25529">MQALIILQRQPLREQDWLLDVFSSQRGRLSLVLNRPQTVPDLFTLYQGDWQPAQDWPALKGWHRQQSWPLQDTALFCGFYLNELLVKLLPRHEPQPALFATYQATLNGLHNSPVADPWLRLFEVQLLTQLGYGFSWQQDSSGQPLQAGQYYRFVPGQGFSPAASGLAGADLLAFASGANALPLWRLARAVLRQALDHVLQQPLLSRELLLPARAAGTPTAADAATGRLP</sequence>
<dbReference type="InterPro" id="IPR003717">
    <property type="entry name" value="RecO"/>
</dbReference>
<gene>
    <name evidence="1" type="ORF">GJQ55_10075</name>
</gene>
<dbReference type="InterPro" id="IPR037278">
    <property type="entry name" value="ARFGAP/RecO"/>
</dbReference>
<dbReference type="PANTHER" id="PTHR33991:SF1">
    <property type="entry name" value="DNA REPAIR PROTEIN RECO"/>
    <property type="match status" value="1"/>
</dbReference>
<dbReference type="AlphaFoldDB" id="A0A9X7UXL8"/>
<dbReference type="Gene3D" id="1.20.1440.120">
    <property type="entry name" value="Recombination protein O, C-terminal domain"/>
    <property type="match status" value="1"/>
</dbReference>
<evidence type="ECO:0000313" key="1">
    <source>
        <dbReference type="EMBL" id="QQD24789.1"/>
    </source>
</evidence>
<reference evidence="1 2" key="1">
    <citation type="submission" date="2019-11" db="EMBL/GenBank/DDBJ databases">
        <title>Venatorbacter sp. nov. a predator of Campylobacter and other Gram-negative bacteria.</title>
        <authorList>
            <person name="Saeedi A."/>
            <person name="Cummings N.J."/>
            <person name="Connerton I.F."/>
            <person name="Connerton P.L."/>
        </authorList>
    </citation>
    <scope>NUCLEOTIDE SEQUENCE [LARGE SCALE GENOMIC DNA]</scope>
    <source>
        <strain evidence="1">XL5</strain>
    </source>
</reference>
<evidence type="ECO:0000313" key="2">
    <source>
        <dbReference type="Proteomes" id="UP000596074"/>
    </source>
</evidence>
<dbReference type="GO" id="GO:0006310">
    <property type="term" value="P:DNA recombination"/>
    <property type="evidence" value="ECO:0007669"/>
    <property type="project" value="InterPro"/>
</dbReference>
<dbReference type="PANTHER" id="PTHR33991">
    <property type="entry name" value="DNA REPAIR PROTEIN RECO"/>
    <property type="match status" value="1"/>
</dbReference>
<dbReference type="GO" id="GO:0043590">
    <property type="term" value="C:bacterial nucleoid"/>
    <property type="evidence" value="ECO:0007669"/>
    <property type="project" value="TreeGrafter"/>
</dbReference>
<accession>A0A9X7UXL8</accession>
<dbReference type="InterPro" id="IPR042242">
    <property type="entry name" value="RecO_C"/>
</dbReference>